<dbReference type="EMBL" id="CP133617">
    <property type="protein sequence ID" value="WMV32868.1"/>
    <property type="molecule type" value="Genomic_DNA"/>
</dbReference>
<dbReference type="AlphaFoldDB" id="A0AAF0R2E7"/>
<reference evidence="1" key="1">
    <citation type="submission" date="2023-08" db="EMBL/GenBank/DDBJ databases">
        <title>A de novo genome assembly of Solanum verrucosum Schlechtendal, a Mexican diploid species geographically isolated from the other diploid A-genome species in potato relatives.</title>
        <authorList>
            <person name="Hosaka K."/>
        </authorList>
    </citation>
    <scope>NUCLEOTIDE SEQUENCE</scope>
    <source>
        <tissue evidence="1">Young leaves</tissue>
    </source>
</reference>
<proteinExistence type="predicted"/>
<protein>
    <submittedName>
        <fullName evidence="1">Uncharacterized protein</fullName>
    </submittedName>
</protein>
<keyword evidence="2" id="KW-1185">Reference proteome</keyword>
<name>A0AAF0R2E7_SOLVR</name>
<evidence type="ECO:0000313" key="2">
    <source>
        <dbReference type="Proteomes" id="UP001234989"/>
    </source>
</evidence>
<evidence type="ECO:0000313" key="1">
    <source>
        <dbReference type="EMBL" id="WMV32868.1"/>
    </source>
</evidence>
<sequence length="148" mass="17681">MDDKKYKKKHTSRKIRKLRRKLVEPPVWFTTPCKQKIGAKRVNNKKRKTTDWIKGSEKITQKLENINEEDPKIELIIFSIDKVKIIQDKLELLFSQDHLQGWEKHKTKVKIELIDNNSIITQKPLKYNFNNLTKFEIHINGLLEKGYI</sequence>
<accession>A0AAF0R2E7</accession>
<organism evidence="1 2">
    <name type="scientific">Solanum verrucosum</name>
    <dbReference type="NCBI Taxonomy" id="315347"/>
    <lineage>
        <taxon>Eukaryota</taxon>
        <taxon>Viridiplantae</taxon>
        <taxon>Streptophyta</taxon>
        <taxon>Embryophyta</taxon>
        <taxon>Tracheophyta</taxon>
        <taxon>Spermatophyta</taxon>
        <taxon>Magnoliopsida</taxon>
        <taxon>eudicotyledons</taxon>
        <taxon>Gunneridae</taxon>
        <taxon>Pentapetalae</taxon>
        <taxon>asterids</taxon>
        <taxon>lamiids</taxon>
        <taxon>Solanales</taxon>
        <taxon>Solanaceae</taxon>
        <taxon>Solanoideae</taxon>
        <taxon>Solaneae</taxon>
        <taxon>Solanum</taxon>
    </lineage>
</organism>
<gene>
    <name evidence="1" type="ORF">MTR67_026253</name>
</gene>
<dbReference type="Proteomes" id="UP001234989">
    <property type="component" value="Chromosome 6"/>
</dbReference>